<organism evidence="2 3">
    <name type="scientific">Fibrella rubiginis</name>
    <dbReference type="NCBI Taxonomy" id="2817060"/>
    <lineage>
        <taxon>Bacteria</taxon>
        <taxon>Pseudomonadati</taxon>
        <taxon>Bacteroidota</taxon>
        <taxon>Cytophagia</taxon>
        <taxon>Cytophagales</taxon>
        <taxon>Spirosomataceae</taxon>
        <taxon>Fibrella</taxon>
    </lineage>
</organism>
<dbReference type="InterPro" id="IPR046947">
    <property type="entry name" value="LytR-like"/>
</dbReference>
<feature type="domain" description="HTH LytTR-type" evidence="1">
    <location>
        <begin position="1"/>
        <end position="102"/>
    </location>
</feature>
<dbReference type="PANTHER" id="PTHR37299:SF1">
    <property type="entry name" value="STAGE 0 SPORULATION PROTEIN A HOMOLOG"/>
    <property type="match status" value="1"/>
</dbReference>
<name>A0A939GGG6_9BACT</name>
<sequence length="111" mass="12855">MPKQGQQQLAVSELVYLRSEGNYTWLFWTNGQQTLLPRTLKYVEAKLPANAFVRLHRHHTVNSSHVVGVCQKVTGLVVRLSNGQSLVVARRRRSQILKQFQSLYERLENRP</sequence>
<keyword evidence="3" id="KW-1185">Reference proteome</keyword>
<proteinExistence type="predicted"/>
<evidence type="ECO:0000313" key="2">
    <source>
        <dbReference type="EMBL" id="MBO0936047.1"/>
    </source>
</evidence>
<dbReference type="GO" id="GO:0003677">
    <property type="term" value="F:DNA binding"/>
    <property type="evidence" value="ECO:0007669"/>
    <property type="project" value="InterPro"/>
</dbReference>
<dbReference type="Pfam" id="PF04397">
    <property type="entry name" value="LytTR"/>
    <property type="match status" value="1"/>
</dbReference>
<dbReference type="InterPro" id="IPR007492">
    <property type="entry name" value="LytTR_DNA-bd_dom"/>
</dbReference>
<gene>
    <name evidence="2" type="ORF">J2I47_05760</name>
</gene>
<dbReference type="PANTHER" id="PTHR37299">
    <property type="entry name" value="TRANSCRIPTIONAL REGULATOR-RELATED"/>
    <property type="match status" value="1"/>
</dbReference>
<dbReference type="Gene3D" id="2.40.50.1020">
    <property type="entry name" value="LytTr DNA-binding domain"/>
    <property type="match status" value="1"/>
</dbReference>
<protein>
    <submittedName>
        <fullName evidence="2">LytTR family transcriptional regulator</fullName>
    </submittedName>
</protein>
<comment type="caution">
    <text evidence="2">The sequence shown here is derived from an EMBL/GenBank/DDBJ whole genome shotgun (WGS) entry which is preliminary data.</text>
</comment>
<accession>A0A939GGG6</accession>
<dbReference type="Proteomes" id="UP000664034">
    <property type="component" value="Unassembled WGS sequence"/>
</dbReference>
<dbReference type="PROSITE" id="PS50930">
    <property type="entry name" value="HTH_LYTTR"/>
    <property type="match status" value="1"/>
</dbReference>
<dbReference type="AlphaFoldDB" id="A0A939GGG6"/>
<dbReference type="GO" id="GO:0000156">
    <property type="term" value="F:phosphorelay response regulator activity"/>
    <property type="evidence" value="ECO:0007669"/>
    <property type="project" value="InterPro"/>
</dbReference>
<evidence type="ECO:0000259" key="1">
    <source>
        <dbReference type="PROSITE" id="PS50930"/>
    </source>
</evidence>
<evidence type="ECO:0000313" key="3">
    <source>
        <dbReference type="Proteomes" id="UP000664034"/>
    </source>
</evidence>
<dbReference type="SMART" id="SM00850">
    <property type="entry name" value="LytTR"/>
    <property type="match status" value="1"/>
</dbReference>
<dbReference type="EMBL" id="JAFMYV010000002">
    <property type="protein sequence ID" value="MBO0936047.1"/>
    <property type="molecule type" value="Genomic_DNA"/>
</dbReference>
<reference evidence="2" key="1">
    <citation type="submission" date="2021-03" db="EMBL/GenBank/DDBJ databases">
        <title>Fibrella sp. HMF5335 genome sequencing and assembly.</title>
        <authorList>
            <person name="Kang H."/>
            <person name="Kim H."/>
            <person name="Bae S."/>
            <person name="Joh K."/>
        </authorList>
    </citation>
    <scope>NUCLEOTIDE SEQUENCE</scope>
    <source>
        <strain evidence="2">HMF5335</strain>
    </source>
</reference>